<accession>A0AB38Z9H2</accession>
<dbReference type="RefSeq" id="WP_023652795.1">
    <property type="nucleotide sequence ID" value="NZ_CP013074.1"/>
</dbReference>
<dbReference type="InterPro" id="IPR014729">
    <property type="entry name" value="Rossmann-like_a/b/a_fold"/>
</dbReference>
<reference evidence="2" key="1">
    <citation type="submission" date="2023-12" db="EMBL/GenBank/DDBJ databases">
        <title>Isolation of organohalide respiring bacteria Dehalococcoides mccartyi strain GPTCE1 in groundwater collected near a chemical plant in Suzhou, China.</title>
        <authorList>
            <person name="Liu G."/>
        </authorList>
    </citation>
    <scope>NUCLEOTIDE SEQUENCE</scope>
    <source>
        <strain evidence="2">GPTCE1</strain>
    </source>
</reference>
<dbReference type="Pfam" id="PF18742">
    <property type="entry name" value="DpnII-MboI"/>
    <property type="match status" value="1"/>
</dbReference>
<evidence type="ECO:0000256" key="1">
    <source>
        <dbReference type="SAM" id="MobiDB-lite"/>
    </source>
</evidence>
<dbReference type="Proteomes" id="UP001327986">
    <property type="component" value="Chromosome"/>
</dbReference>
<name>A0AB38Z9H2_9CHLR</name>
<organism evidence="2 3">
    <name type="scientific">Dehalococcoides mccartyi</name>
    <dbReference type="NCBI Taxonomy" id="61435"/>
    <lineage>
        <taxon>Bacteria</taxon>
        <taxon>Bacillati</taxon>
        <taxon>Chloroflexota</taxon>
        <taxon>Dehalococcoidia</taxon>
        <taxon>Dehalococcoidales</taxon>
        <taxon>Dehalococcoidaceae</taxon>
        <taxon>Dehalococcoides</taxon>
    </lineage>
</organism>
<evidence type="ECO:0000313" key="2">
    <source>
        <dbReference type="EMBL" id="WRO07205.1"/>
    </source>
</evidence>
<proteinExistence type="predicted"/>
<dbReference type="SUPFAM" id="SSF52402">
    <property type="entry name" value="Adenine nucleotide alpha hydrolases-like"/>
    <property type="match status" value="1"/>
</dbReference>
<feature type="region of interest" description="Disordered" evidence="1">
    <location>
        <begin position="1"/>
        <end position="21"/>
    </location>
</feature>
<protein>
    <submittedName>
        <fullName evidence="2">7-cyano-7-deazaguanine synthase</fullName>
    </submittedName>
</protein>
<gene>
    <name evidence="2" type="ORF">VLL09_07420</name>
</gene>
<evidence type="ECO:0000313" key="3">
    <source>
        <dbReference type="Proteomes" id="UP001327986"/>
    </source>
</evidence>
<dbReference type="AlphaFoldDB" id="A0AB38Z9H2"/>
<dbReference type="EMBL" id="CP141531">
    <property type="protein sequence ID" value="WRO07205.1"/>
    <property type="molecule type" value="Genomic_DNA"/>
</dbReference>
<dbReference type="Gene3D" id="3.40.50.620">
    <property type="entry name" value="HUPs"/>
    <property type="match status" value="1"/>
</dbReference>
<sequence>MTDPSLETIFEGSGSTESAPRVVTCNGASPTESLTNPALSLEYRVGMQEKNITIQLPRFVRQAFRLPDRILDLLEIAGYIYAADRLISRGPRDAVEYHNWARRLHFIVKVRDYSFWNDASVQHKLAEALVFMTGDKEYEFTFQAGHSTPPTSMFDDPGIVLPEDGNLRVMLFSGGLDSLAGAVDLLEESKDVICLVSHQSQPGTIKTQNGLFQALKDTYSDRVRHYQFKCSLVSTLNKAVEETQRTRAFLYTSIAYAIASSQHDPRFYVHENGVTSLNFARRQDGINARTSRTTHPRTLSLLQDFFSLVHGSKVQIETPFLFKTKSDIFRELSTHNRENLIPSAVSCSKTFLNRKQASHCGGCFQCVDRRLASYASELETVDESGIYNHDLIKEPNNAEEKTCLIDYIRQARLFAESTLESFSYDYLNELTYLGEPVSRLYPSLDEETAITNIWELCNRHGLEINKALKRIQRLHDEPYQERPKDSLLAIMGEQTYLKEPVIRLIETICDQLDKAIPTLFQRNLPLNEADLNDKIQSVINANRNDYEREHPGIRFALATTIPDHSFSELDLVIETKYIRRQTTPSKASEGIAADITKYGSNDYKMLFVVYDHDRAIKDDGRFISDFEKTGKCAVRIFR</sequence>